<dbReference type="EMBL" id="SXFB01000014">
    <property type="protein sequence ID" value="NFV27346.1"/>
    <property type="molecule type" value="Genomic_DNA"/>
</dbReference>
<dbReference type="AlphaFoldDB" id="A0A6B4JMV3"/>
<evidence type="ECO:0000259" key="3">
    <source>
        <dbReference type="Pfam" id="PF14267"/>
    </source>
</evidence>
<accession>A0A6B4JMV3</accession>
<reference evidence="4 5" key="1">
    <citation type="submission" date="2019-04" db="EMBL/GenBank/DDBJ databases">
        <title>Genome sequencing of Clostridium botulinum Groups I-IV and Clostridium butyricum.</title>
        <authorList>
            <person name="Brunt J."/>
            <person name="Van Vliet A.H.M."/>
            <person name="Stringer S.C."/>
            <person name="Carter A.T."/>
            <person name="Peck M.W."/>
        </authorList>
    </citation>
    <scope>NUCLEOTIDE SEQUENCE [LARGE SCALE GENOMIC DNA]</scope>
    <source>
        <strain evidence="4 5">BL81</strain>
    </source>
</reference>
<protein>
    <submittedName>
        <fullName evidence="4">DUF4357 domain-containing protein</fullName>
    </submittedName>
</protein>
<dbReference type="PANTHER" id="PTHR35149">
    <property type="entry name" value="SLL5132 PROTEIN"/>
    <property type="match status" value="1"/>
</dbReference>
<dbReference type="InterPro" id="IPR025579">
    <property type="entry name" value="DUF4357"/>
</dbReference>
<sequence>MEAKQKQIVEFISTTNTQFTIPVYQRNYDWEEKQCSKLLEDILKVATNNNIISHFIGSIVYLHEGVYTVGKKEFSIIDGQQRLTTITLLLCALYNKAKILNEEEIAHMIYDRYLTDRYLNEQDKFKLIPVGENLNILKKIIYGKLDEITEKESNSNMYVNYKFFEENITSLETINQINIGIQKLIYVDIALERGKDDPQKIFESLNSTGLDLSQGDLIRNFVLMNLQREEQNRIYNDYWIPIENNTKVYITNKFKTKISEFMRDFLTLEFGKIPNQSKVFEEFKSNYEYTSFEKMEIELKKIKEYSVLYSKILNPEKETDKEIRRHLKYLKSLDQNVINPFLLGVYNDFVESKINKSIFIQVMDLVQNFIWRRYICGESTSGLNKIFMKLHEKIDYNSYYESIEKYIVRKNFPDDKKLKESLKIKPLYKDREKLLYLFERIENKGHNELVDVHNDNITIEHIFPQKPNQNWKNFISESEHEKMFTLKDTLSNLTLTGSNSNLGNKTFIEKRDLPVKGYKDSKLFLNKWLSSQEEWNLSKMDERFNELLKIIIEIWKTPALSSNEEIMDIDFYCQGSRGKGAGKLKKGKFIVLKGSRASKFFYDSVKTSNTKLVNKLMNEGKLREENEYYILIEECIFTSPSAAAKFILGRSANGWSEWKTYEGDTLDNFRDKEE</sequence>
<organism evidence="4 5">
    <name type="scientific">Clostridium botulinum</name>
    <dbReference type="NCBI Taxonomy" id="1491"/>
    <lineage>
        <taxon>Bacteria</taxon>
        <taxon>Bacillati</taxon>
        <taxon>Bacillota</taxon>
        <taxon>Clostridia</taxon>
        <taxon>Eubacteriales</taxon>
        <taxon>Clostridiaceae</taxon>
        <taxon>Clostridium</taxon>
    </lineage>
</organism>
<dbReference type="Pfam" id="PF03235">
    <property type="entry name" value="GmrSD_N"/>
    <property type="match status" value="1"/>
</dbReference>
<evidence type="ECO:0000259" key="2">
    <source>
        <dbReference type="Pfam" id="PF07510"/>
    </source>
</evidence>
<proteinExistence type="predicted"/>
<dbReference type="Pfam" id="PF14267">
    <property type="entry name" value="DUF4357"/>
    <property type="match status" value="1"/>
</dbReference>
<dbReference type="Pfam" id="PF07510">
    <property type="entry name" value="GmrSD_C"/>
    <property type="match status" value="1"/>
</dbReference>
<evidence type="ECO:0000313" key="4">
    <source>
        <dbReference type="EMBL" id="NFV27346.1"/>
    </source>
</evidence>
<comment type="caution">
    <text evidence="4">The sequence shown here is derived from an EMBL/GenBank/DDBJ whole genome shotgun (WGS) entry which is preliminary data.</text>
</comment>
<feature type="domain" description="DUF4357" evidence="3">
    <location>
        <begin position="614"/>
        <end position="666"/>
    </location>
</feature>
<gene>
    <name evidence="4" type="ORF">FDG31_14430</name>
</gene>
<dbReference type="InterPro" id="IPR004919">
    <property type="entry name" value="GmrSD_N"/>
</dbReference>
<evidence type="ECO:0000259" key="1">
    <source>
        <dbReference type="Pfam" id="PF03235"/>
    </source>
</evidence>
<feature type="domain" description="GmrSD restriction endonucleases N-terminal" evidence="1">
    <location>
        <begin position="12"/>
        <end position="222"/>
    </location>
</feature>
<name>A0A6B4JMV3_CLOBO</name>
<dbReference type="Proteomes" id="UP000486903">
    <property type="component" value="Unassembled WGS sequence"/>
</dbReference>
<dbReference type="PANTHER" id="PTHR35149:SF2">
    <property type="entry name" value="DUF262 DOMAIN-CONTAINING PROTEIN"/>
    <property type="match status" value="1"/>
</dbReference>
<dbReference type="RefSeq" id="WP_003372406.1">
    <property type="nucleotide sequence ID" value="NZ_JACBBA010000005.1"/>
</dbReference>
<feature type="domain" description="GmrSD restriction endonucleases C-terminal" evidence="2">
    <location>
        <begin position="413"/>
        <end position="549"/>
    </location>
</feature>
<evidence type="ECO:0000313" key="5">
    <source>
        <dbReference type="Proteomes" id="UP000486903"/>
    </source>
</evidence>
<dbReference type="InterPro" id="IPR011089">
    <property type="entry name" value="GmrSD_C"/>
</dbReference>